<dbReference type="CDD" id="cd20805">
    <property type="entry name" value="C1_DGK_rpt2"/>
    <property type="match status" value="1"/>
</dbReference>
<dbReference type="Gene3D" id="1.20.1280.50">
    <property type="match status" value="1"/>
</dbReference>
<organism evidence="3 4">
    <name type="scientific">Dendrothele bispora (strain CBS 962.96)</name>
    <dbReference type="NCBI Taxonomy" id="1314807"/>
    <lineage>
        <taxon>Eukaryota</taxon>
        <taxon>Fungi</taxon>
        <taxon>Dikarya</taxon>
        <taxon>Basidiomycota</taxon>
        <taxon>Agaricomycotina</taxon>
        <taxon>Agaricomycetes</taxon>
        <taxon>Agaricomycetidae</taxon>
        <taxon>Agaricales</taxon>
        <taxon>Agaricales incertae sedis</taxon>
        <taxon>Dendrothele</taxon>
    </lineage>
</organism>
<dbReference type="EMBL" id="ML179775">
    <property type="protein sequence ID" value="THU81852.1"/>
    <property type="molecule type" value="Genomic_DNA"/>
</dbReference>
<name>A0A4S8L0D7_DENBC</name>
<accession>A0A4S8L0D7</accession>
<dbReference type="AlphaFoldDB" id="A0A4S8L0D7"/>
<keyword evidence="4" id="KW-1185">Reference proteome</keyword>
<protein>
    <recommendedName>
        <fullName evidence="2">F-box domain-containing protein</fullName>
    </recommendedName>
</protein>
<dbReference type="PROSITE" id="PS50181">
    <property type="entry name" value="FBOX"/>
    <property type="match status" value="1"/>
</dbReference>
<feature type="region of interest" description="Disordered" evidence="1">
    <location>
        <begin position="1"/>
        <end position="69"/>
    </location>
</feature>
<evidence type="ECO:0000313" key="4">
    <source>
        <dbReference type="Proteomes" id="UP000297245"/>
    </source>
</evidence>
<dbReference type="OrthoDB" id="2322499at2759"/>
<dbReference type="Proteomes" id="UP000297245">
    <property type="component" value="Unassembled WGS sequence"/>
</dbReference>
<feature type="domain" description="F-box" evidence="2">
    <location>
        <begin position="91"/>
        <end position="140"/>
    </location>
</feature>
<proteinExistence type="predicted"/>
<dbReference type="SUPFAM" id="SSF81383">
    <property type="entry name" value="F-box domain"/>
    <property type="match status" value="1"/>
</dbReference>
<reference evidence="3 4" key="1">
    <citation type="journal article" date="2019" name="Nat. Ecol. Evol.">
        <title>Megaphylogeny resolves global patterns of mushroom evolution.</title>
        <authorList>
            <person name="Varga T."/>
            <person name="Krizsan K."/>
            <person name="Foldi C."/>
            <person name="Dima B."/>
            <person name="Sanchez-Garcia M."/>
            <person name="Sanchez-Ramirez S."/>
            <person name="Szollosi G.J."/>
            <person name="Szarkandi J.G."/>
            <person name="Papp V."/>
            <person name="Albert L."/>
            <person name="Andreopoulos W."/>
            <person name="Angelini C."/>
            <person name="Antonin V."/>
            <person name="Barry K.W."/>
            <person name="Bougher N.L."/>
            <person name="Buchanan P."/>
            <person name="Buyck B."/>
            <person name="Bense V."/>
            <person name="Catcheside P."/>
            <person name="Chovatia M."/>
            <person name="Cooper J."/>
            <person name="Damon W."/>
            <person name="Desjardin D."/>
            <person name="Finy P."/>
            <person name="Geml J."/>
            <person name="Haridas S."/>
            <person name="Hughes K."/>
            <person name="Justo A."/>
            <person name="Karasinski D."/>
            <person name="Kautmanova I."/>
            <person name="Kiss B."/>
            <person name="Kocsube S."/>
            <person name="Kotiranta H."/>
            <person name="LaButti K.M."/>
            <person name="Lechner B.E."/>
            <person name="Liimatainen K."/>
            <person name="Lipzen A."/>
            <person name="Lukacs Z."/>
            <person name="Mihaltcheva S."/>
            <person name="Morgado L.N."/>
            <person name="Niskanen T."/>
            <person name="Noordeloos M.E."/>
            <person name="Ohm R.A."/>
            <person name="Ortiz-Santana B."/>
            <person name="Ovrebo C."/>
            <person name="Racz N."/>
            <person name="Riley R."/>
            <person name="Savchenko A."/>
            <person name="Shiryaev A."/>
            <person name="Soop K."/>
            <person name="Spirin V."/>
            <person name="Szebenyi C."/>
            <person name="Tomsovsky M."/>
            <person name="Tulloss R.E."/>
            <person name="Uehling J."/>
            <person name="Grigoriev I.V."/>
            <person name="Vagvolgyi C."/>
            <person name="Papp T."/>
            <person name="Martin F.M."/>
            <person name="Miettinen O."/>
            <person name="Hibbett D.S."/>
            <person name="Nagy L.G."/>
        </authorList>
    </citation>
    <scope>NUCLEOTIDE SEQUENCE [LARGE SCALE GENOMIC DNA]</scope>
    <source>
        <strain evidence="3 4">CBS 962.96</strain>
    </source>
</reference>
<dbReference type="Pfam" id="PF00646">
    <property type="entry name" value="F-box"/>
    <property type="match status" value="1"/>
</dbReference>
<sequence length="590" mass="68186">MSDKQEKAQSGSGIIERSHRHIMLPGALQEGGDSGFEGQRVELPGDNITETFPPRKKPRVSSTSSKKATKVTSVDEKFKRVRGKLGLLNYHKIATEIPLDVIFEIFSYLEPLDILRLSRTSRDLRNLLTTRSSECVWRSARLNIEGLPPLPPDLNEIRYANLMFDTTCQVCGRTCNNIYWECRIRCCKKCIPNPLGLLPIDELHLNNSPMILSVIDIPIIMGYVPKVYIRRRKQPVALPSAFLSLSNDYSQNVKVPNEKGDQIIDDEKLAAWKLTMKTKQNEHQNYTRLCENWQRDQRINRFHELRELRAQRRTQIQARLTELGYDPDLKRAMLFANHEVVILVEQSKLLTDREWSRIGPKLITLLKPYKDRRLEDEKSAALRLRYTTLKDLYDNYISEHNLKESGYPPFGDFIESHICRDIIYDTPYDQTLPEDAFNEDFKKIPEFIDDWKEHKKQQLIQLVQKELPGATMDSLSLAKTIFICGDCRNHLWYPGILQHSCLSQTSGYQKYTPSNLDLYHNFNPFDQFNDVPWGKRPGSSGIHFSKADSQDICDLLKMCELDPNTITLENFQVLNDAAILVSFLNAEDCS</sequence>
<gene>
    <name evidence="3" type="ORF">K435DRAFT_872896</name>
</gene>
<evidence type="ECO:0000256" key="1">
    <source>
        <dbReference type="SAM" id="MobiDB-lite"/>
    </source>
</evidence>
<evidence type="ECO:0000259" key="2">
    <source>
        <dbReference type="PROSITE" id="PS50181"/>
    </source>
</evidence>
<dbReference type="SMART" id="SM00256">
    <property type="entry name" value="FBOX"/>
    <property type="match status" value="1"/>
</dbReference>
<feature type="compositionally biased region" description="Low complexity" evidence="1">
    <location>
        <begin position="60"/>
        <end position="69"/>
    </location>
</feature>
<evidence type="ECO:0000313" key="3">
    <source>
        <dbReference type="EMBL" id="THU81852.1"/>
    </source>
</evidence>
<dbReference type="InterPro" id="IPR036047">
    <property type="entry name" value="F-box-like_dom_sf"/>
</dbReference>
<dbReference type="InterPro" id="IPR001810">
    <property type="entry name" value="F-box_dom"/>
</dbReference>